<dbReference type="InterPro" id="IPR051908">
    <property type="entry name" value="Ribosomal_N-acetyltransferase"/>
</dbReference>
<dbReference type="PANTHER" id="PTHR43441">
    <property type="entry name" value="RIBOSOMAL-PROTEIN-SERINE ACETYLTRANSFERASE"/>
    <property type="match status" value="1"/>
</dbReference>
<evidence type="ECO:0000259" key="1">
    <source>
        <dbReference type="PROSITE" id="PS51186"/>
    </source>
</evidence>
<gene>
    <name evidence="2" type="ORF">CEY11_00205</name>
</gene>
<proteinExistence type="predicted"/>
<dbReference type="Gene3D" id="3.40.630.30">
    <property type="match status" value="1"/>
</dbReference>
<dbReference type="FunFam" id="3.40.630.30:FF:000047">
    <property type="entry name" value="Acetyltransferase, GNAT family"/>
    <property type="match status" value="1"/>
</dbReference>
<protein>
    <submittedName>
        <fullName evidence="2">GNAT family N-acetyltransferase</fullName>
    </submittedName>
</protein>
<evidence type="ECO:0000313" key="2">
    <source>
        <dbReference type="EMBL" id="OWT66433.1"/>
    </source>
</evidence>
<dbReference type="RefSeq" id="WP_088601559.1">
    <property type="nucleotide sequence ID" value="NZ_NJIH01000001.1"/>
</dbReference>
<dbReference type="PROSITE" id="PS51186">
    <property type="entry name" value="GNAT"/>
    <property type="match status" value="1"/>
</dbReference>
<evidence type="ECO:0000313" key="3">
    <source>
        <dbReference type="Proteomes" id="UP000214603"/>
    </source>
</evidence>
<dbReference type="InterPro" id="IPR016181">
    <property type="entry name" value="Acyl_CoA_acyltransferase"/>
</dbReference>
<keyword evidence="3" id="KW-1185">Reference proteome</keyword>
<feature type="domain" description="N-acetyltransferase" evidence="1">
    <location>
        <begin position="35"/>
        <end position="192"/>
    </location>
</feature>
<dbReference type="OrthoDB" id="5295305at2"/>
<dbReference type="GO" id="GO:1990189">
    <property type="term" value="F:protein N-terminal-serine acetyltransferase activity"/>
    <property type="evidence" value="ECO:0007669"/>
    <property type="project" value="TreeGrafter"/>
</dbReference>
<sequence>MATRRNEYEQPVGFAVDGWAARSLPARSAIDGRYCRLEPLHMRHAADLYEAYGSAADGRDWTYMSVGPFAAFEDYRSWLEHAASLDDPLHHAIIDLATGKAVGTLALMRIDRANGVIEVGSVAYSPRVKRTPAGTEAQFLLMRRAFDELGYRRYEWKCDSLNAASRAAALRYGFRFEGIFRQAVVYKGRNRDTAWFSILDSEWPAIKRGFEQWLDPRNFDAAGKQCRKLADLVGEAVAAAGHT</sequence>
<comment type="caution">
    <text evidence="2">The sequence shown here is derived from an EMBL/GenBank/DDBJ whole genome shotgun (WGS) entry which is preliminary data.</text>
</comment>
<accession>A0A225N0V0</accession>
<dbReference type="EMBL" id="NJIH01000001">
    <property type="protein sequence ID" value="OWT66433.1"/>
    <property type="molecule type" value="Genomic_DNA"/>
</dbReference>
<keyword evidence="2" id="KW-0808">Transferase</keyword>
<reference evidence="3" key="1">
    <citation type="submission" date="2017-06" db="EMBL/GenBank/DDBJ databases">
        <title>Herbaspirillum phytohormonus sp. nov., isolated from the root nodule of Robinia pseudoacacia in lead-zinc mine.</title>
        <authorList>
            <person name="Fan M."/>
            <person name="Lin Y."/>
        </authorList>
    </citation>
    <scope>NUCLEOTIDE SEQUENCE [LARGE SCALE GENOMIC DNA]</scope>
    <source>
        <strain evidence="3">SC-089</strain>
    </source>
</reference>
<dbReference type="Pfam" id="PF13302">
    <property type="entry name" value="Acetyltransf_3"/>
    <property type="match status" value="1"/>
</dbReference>
<dbReference type="SUPFAM" id="SSF55729">
    <property type="entry name" value="Acyl-CoA N-acyltransferases (Nat)"/>
    <property type="match status" value="1"/>
</dbReference>
<dbReference type="GO" id="GO:0008999">
    <property type="term" value="F:protein-N-terminal-alanine acetyltransferase activity"/>
    <property type="evidence" value="ECO:0007669"/>
    <property type="project" value="TreeGrafter"/>
</dbReference>
<dbReference type="AlphaFoldDB" id="A0A225N0V0"/>
<dbReference type="InterPro" id="IPR000182">
    <property type="entry name" value="GNAT_dom"/>
</dbReference>
<dbReference type="PANTHER" id="PTHR43441:SF2">
    <property type="entry name" value="FAMILY ACETYLTRANSFERASE, PUTATIVE (AFU_ORTHOLOGUE AFUA_7G00850)-RELATED"/>
    <property type="match status" value="1"/>
</dbReference>
<dbReference type="Proteomes" id="UP000214603">
    <property type="component" value="Unassembled WGS sequence"/>
</dbReference>
<name>A0A225N0V0_9BURK</name>
<organism evidence="2 3">
    <name type="scientific">Candidimonas nitroreducens</name>
    <dbReference type="NCBI Taxonomy" id="683354"/>
    <lineage>
        <taxon>Bacteria</taxon>
        <taxon>Pseudomonadati</taxon>
        <taxon>Pseudomonadota</taxon>
        <taxon>Betaproteobacteria</taxon>
        <taxon>Burkholderiales</taxon>
        <taxon>Alcaligenaceae</taxon>
        <taxon>Candidimonas</taxon>
    </lineage>
</organism>